<dbReference type="EMBL" id="CAJNNW010036661">
    <property type="protein sequence ID" value="CAE8736421.1"/>
    <property type="molecule type" value="Genomic_DNA"/>
</dbReference>
<feature type="region of interest" description="Disordered" evidence="1">
    <location>
        <begin position="1"/>
        <end position="26"/>
    </location>
</feature>
<evidence type="ECO:0000313" key="2">
    <source>
        <dbReference type="EMBL" id="CAE8736421.1"/>
    </source>
</evidence>
<proteinExistence type="predicted"/>
<feature type="non-terminal residue" evidence="2">
    <location>
        <position position="1"/>
    </location>
</feature>
<dbReference type="Proteomes" id="UP000626109">
    <property type="component" value="Unassembled WGS sequence"/>
</dbReference>
<gene>
    <name evidence="2" type="ORF">PGLA2088_LOCUS48305</name>
</gene>
<accession>A0A813LSG1</accession>
<feature type="compositionally biased region" description="Basic and acidic residues" evidence="1">
    <location>
        <begin position="1"/>
        <end position="23"/>
    </location>
</feature>
<sequence length="108" mass="11202">MTGGGHHEPHGGHAPAKAERKPVEPGMISLQGNFSGVATTSTHCFEMAIPVHGEVPIDAVMPITTALLAGALANDKVSHGDFSKATLWQELSALMDFDADLSDDGQPG</sequence>
<protein>
    <submittedName>
        <fullName evidence="2">Uncharacterized protein</fullName>
    </submittedName>
</protein>
<reference evidence="2" key="1">
    <citation type="submission" date="2021-02" db="EMBL/GenBank/DDBJ databases">
        <authorList>
            <person name="Dougan E. K."/>
            <person name="Rhodes N."/>
            <person name="Thang M."/>
            <person name="Chan C."/>
        </authorList>
    </citation>
    <scope>NUCLEOTIDE SEQUENCE</scope>
</reference>
<organism evidence="2 3">
    <name type="scientific">Polarella glacialis</name>
    <name type="common">Dinoflagellate</name>
    <dbReference type="NCBI Taxonomy" id="89957"/>
    <lineage>
        <taxon>Eukaryota</taxon>
        <taxon>Sar</taxon>
        <taxon>Alveolata</taxon>
        <taxon>Dinophyceae</taxon>
        <taxon>Suessiales</taxon>
        <taxon>Suessiaceae</taxon>
        <taxon>Polarella</taxon>
    </lineage>
</organism>
<dbReference type="AlphaFoldDB" id="A0A813LSG1"/>
<evidence type="ECO:0000313" key="3">
    <source>
        <dbReference type="Proteomes" id="UP000626109"/>
    </source>
</evidence>
<name>A0A813LSG1_POLGL</name>
<evidence type="ECO:0000256" key="1">
    <source>
        <dbReference type="SAM" id="MobiDB-lite"/>
    </source>
</evidence>
<comment type="caution">
    <text evidence="2">The sequence shown here is derived from an EMBL/GenBank/DDBJ whole genome shotgun (WGS) entry which is preliminary data.</text>
</comment>